<dbReference type="Proteomes" id="UP001501323">
    <property type="component" value="Unassembled WGS sequence"/>
</dbReference>
<comment type="caution">
    <text evidence="1">The sequence shown here is derived from an EMBL/GenBank/DDBJ whole genome shotgun (WGS) entry which is preliminary data.</text>
</comment>
<evidence type="ECO:0000313" key="2">
    <source>
        <dbReference type="Proteomes" id="UP001501323"/>
    </source>
</evidence>
<sequence length="59" mass="6535">MSGRWQHKMLEVKAKLFGGKPTGHVQAVPGKQGAEGWQLVPPVHPSSMDPIRLNFKKES</sequence>
<evidence type="ECO:0000313" key="1">
    <source>
        <dbReference type="EMBL" id="GAA4861389.1"/>
    </source>
</evidence>
<dbReference type="EMBL" id="BAABJY010000002">
    <property type="protein sequence ID" value="GAA4861389.1"/>
    <property type="molecule type" value="Genomic_DNA"/>
</dbReference>
<dbReference type="RefSeq" id="WP_345294594.1">
    <property type="nucleotide sequence ID" value="NZ_BAABJY010000002.1"/>
</dbReference>
<name>A0ABP9DVM5_9GAMM</name>
<accession>A0ABP9DVM5</accession>
<gene>
    <name evidence="1" type="ORF">GCM10023332_11710</name>
</gene>
<protein>
    <recommendedName>
        <fullName evidence="3">DUF4237 domain-containing protein</fullName>
    </recommendedName>
</protein>
<organism evidence="1 2">
    <name type="scientific">Luteimonas vadosa</name>
    <dbReference type="NCBI Taxonomy" id="1165507"/>
    <lineage>
        <taxon>Bacteria</taxon>
        <taxon>Pseudomonadati</taxon>
        <taxon>Pseudomonadota</taxon>
        <taxon>Gammaproteobacteria</taxon>
        <taxon>Lysobacterales</taxon>
        <taxon>Lysobacteraceae</taxon>
        <taxon>Luteimonas</taxon>
    </lineage>
</organism>
<proteinExistence type="predicted"/>
<keyword evidence="2" id="KW-1185">Reference proteome</keyword>
<reference evidence="2" key="1">
    <citation type="journal article" date="2019" name="Int. J. Syst. Evol. Microbiol.">
        <title>The Global Catalogue of Microorganisms (GCM) 10K type strain sequencing project: providing services to taxonomists for standard genome sequencing and annotation.</title>
        <authorList>
            <consortium name="The Broad Institute Genomics Platform"/>
            <consortium name="The Broad Institute Genome Sequencing Center for Infectious Disease"/>
            <person name="Wu L."/>
            <person name="Ma J."/>
        </authorList>
    </citation>
    <scope>NUCLEOTIDE SEQUENCE [LARGE SCALE GENOMIC DNA]</scope>
    <source>
        <strain evidence="2">JCM 18392</strain>
    </source>
</reference>
<evidence type="ECO:0008006" key="3">
    <source>
        <dbReference type="Google" id="ProtNLM"/>
    </source>
</evidence>